<feature type="transmembrane region" description="Helical" evidence="7">
    <location>
        <begin position="87"/>
        <end position="107"/>
    </location>
</feature>
<reference evidence="9 10" key="1">
    <citation type="submission" date="2014-03" db="EMBL/GenBank/DDBJ databases">
        <title>Draft genome sequence of the novel thermoacidophilic archaea Acidianus copahuensis ALE1 strain, isolated from Copahue volcanic area in Neuquen Argentina.</title>
        <authorList>
            <person name="Urbieta M.S."/>
            <person name="Rascovan N."/>
            <person name="Castro C."/>
            <person name="Revale S."/>
            <person name="Giaveno M.A."/>
            <person name="Vazquez M.P."/>
            <person name="Donati E.R."/>
        </authorList>
    </citation>
    <scope>NUCLEOTIDE SEQUENCE [LARGE SCALE GENOMIC DNA]</scope>
    <source>
        <strain evidence="9 10">ALE1</strain>
    </source>
</reference>
<feature type="transmembrane region" description="Helical" evidence="7">
    <location>
        <begin position="269"/>
        <end position="288"/>
    </location>
</feature>
<keyword evidence="10" id="KW-1185">Reference proteome</keyword>
<name>A0A031LSQ1_9CREN</name>
<dbReference type="SUPFAM" id="SSF103473">
    <property type="entry name" value="MFS general substrate transporter"/>
    <property type="match status" value="1"/>
</dbReference>
<dbReference type="InterPro" id="IPR005828">
    <property type="entry name" value="MFS_sugar_transport-like"/>
</dbReference>
<dbReference type="EMBL" id="JFZT01000015">
    <property type="protein sequence ID" value="EZQ11412.1"/>
    <property type="molecule type" value="Genomic_DNA"/>
</dbReference>
<dbReference type="OrthoDB" id="117970at2157"/>
<feature type="transmembrane region" description="Helical" evidence="7">
    <location>
        <begin position="358"/>
        <end position="380"/>
    </location>
</feature>
<dbReference type="InterPro" id="IPR020846">
    <property type="entry name" value="MFS_dom"/>
</dbReference>
<dbReference type="InterPro" id="IPR036259">
    <property type="entry name" value="MFS_trans_sf"/>
</dbReference>
<evidence type="ECO:0000256" key="3">
    <source>
        <dbReference type="ARBA" id="ARBA00022475"/>
    </source>
</evidence>
<evidence type="ECO:0000256" key="1">
    <source>
        <dbReference type="ARBA" id="ARBA00004651"/>
    </source>
</evidence>
<accession>A0A031LSQ1</accession>
<protein>
    <recommendedName>
        <fullName evidence="8">Major facilitator superfamily (MFS) profile domain-containing protein</fullName>
    </recommendedName>
</protein>
<gene>
    <name evidence="9" type="ORF">CM19_01035</name>
</gene>
<sequence length="410" mass="45048">MEELKYIDRLRVGFFTLTGTTIEYYDFFLYALLSVLVFPKVFFPPGYNQFLAILVSLSTYFITFVARPLGAMIFGNIGDKKGRREGLVLNMLLVGVAYIIIGFLPTYATLGFISILLLLILRLTFGLGLGGEYGGAIAILLECNNRKRATWSCFVQAGAALGELLALAGLLLLYKDLIETWRILIIVGGVVALINFLIRRSISESPAFLKLLSDNKIAKIPVITTFKHYYKKILISSGMVSLAAGLTTIVATFGLPIMRSEGIPLNVGITYLIIGDAVWLTILVPLAFLGDLLNMRRLMIVYIVAGGILTFPGLIFLFNGRLLLISIILLKVSTASWSLYGVLNALNFPTPIRYTGSGLSYQLGAMYAGGLSPLLASFFVVRGEFLGVYFIVLMYSIISAISTFLNRNIL</sequence>
<evidence type="ECO:0000256" key="2">
    <source>
        <dbReference type="ARBA" id="ARBA00022448"/>
    </source>
</evidence>
<keyword evidence="5 7" id="KW-1133">Transmembrane helix</keyword>
<feature type="transmembrane region" description="Helical" evidence="7">
    <location>
        <begin position="324"/>
        <end position="346"/>
    </location>
</feature>
<organism evidence="9 10">
    <name type="scientific">Candidatus Acidianus copahuensis</name>
    <dbReference type="NCBI Taxonomy" id="1160895"/>
    <lineage>
        <taxon>Archaea</taxon>
        <taxon>Thermoproteota</taxon>
        <taxon>Thermoprotei</taxon>
        <taxon>Sulfolobales</taxon>
        <taxon>Sulfolobaceae</taxon>
        <taxon>Acidianus</taxon>
    </lineage>
</organism>
<evidence type="ECO:0000259" key="8">
    <source>
        <dbReference type="PROSITE" id="PS50850"/>
    </source>
</evidence>
<evidence type="ECO:0000313" key="9">
    <source>
        <dbReference type="EMBL" id="EZQ11412.1"/>
    </source>
</evidence>
<comment type="subcellular location">
    <subcellularLocation>
        <location evidence="1">Cell membrane</location>
        <topology evidence="1">Multi-pass membrane protein</topology>
    </subcellularLocation>
</comment>
<proteinExistence type="predicted"/>
<dbReference type="PANTHER" id="PTHR43045">
    <property type="entry name" value="SHIKIMATE TRANSPORTER"/>
    <property type="match status" value="1"/>
</dbReference>
<keyword evidence="2" id="KW-0813">Transport</keyword>
<feature type="transmembrane region" description="Helical" evidence="7">
    <location>
        <begin position="153"/>
        <end position="174"/>
    </location>
</feature>
<dbReference type="GO" id="GO:0022857">
    <property type="term" value="F:transmembrane transporter activity"/>
    <property type="evidence" value="ECO:0007669"/>
    <property type="project" value="InterPro"/>
</dbReference>
<feature type="transmembrane region" description="Helical" evidence="7">
    <location>
        <begin position="233"/>
        <end position="257"/>
    </location>
</feature>
<dbReference type="Gene3D" id="1.20.1250.20">
    <property type="entry name" value="MFS general substrate transporter like domains"/>
    <property type="match status" value="1"/>
</dbReference>
<feature type="transmembrane region" description="Helical" evidence="7">
    <location>
        <begin position="386"/>
        <end position="405"/>
    </location>
</feature>
<dbReference type="Proteomes" id="UP000024332">
    <property type="component" value="Unassembled WGS sequence"/>
</dbReference>
<evidence type="ECO:0000256" key="5">
    <source>
        <dbReference type="ARBA" id="ARBA00022989"/>
    </source>
</evidence>
<dbReference type="PROSITE" id="PS50850">
    <property type="entry name" value="MFS"/>
    <property type="match status" value="1"/>
</dbReference>
<dbReference type="RefSeq" id="WP_048098565.1">
    <property type="nucleotide sequence ID" value="NZ_JFZT01000015.1"/>
</dbReference>
<feature type="domain" description="Major facilitator superfamily (MFS) profile" evidence="8">
    <location>
        <begin position="12"/>
        <end position="410"/>
    </location>
</feature>
<dbReference type="STRING" id="1160895.CM19_01035"/>
<evidence type="ECO:0000256" key="4">
    <source>
        <dbReference type="ARBA" id="ARBA00022692"/>
    </source>
</evidence>
<feature type="transmembrane region" description="Helical" evidence="7">
    <location>
        <begin position="300"/>
        <end position="318"/>
    </location>
</feature>
<dbReference type="GO" id="GO:0005886">
    <property type="term" value="C:plasma membrane"/>
    <property type="evidence" value="ECO:0007669"/>
    <property type="project" value="UniProtKB-SubCell"/>
</dbReference>
<dbReference type="Pfam" id="PF00083">
    <property type="entry name" value="Sugar_tr"/>
    <property type="match status" value="1"/>
</dbReference>
<keyword evidence="6 7" id="KW-0472">Membrane</keyword>
<feature type="transmembrane region" description="Helical" evidence="7">
    <location>
        <begin position="12"/>
        <end position="38"/>
    </location>
</feature>
<feature type="transmembrane region" description="Helical" evidence="7">
    <location>
        <begin position="180"/>
        <end position="198"/>
    </location>
</feature>
<dbReference type="PANTHER" id="PTHR43045:SF1">
    <property type="entry name" value="SHIKIMATE TRANSPORTER"/>
    <property type="match status" value="1"/>
</dbReference>
<keyword evidence="3" id="KW-1003">Cell membrane</keyword>
<comment type="caution">
    <text evidence="9">The sequence shown here is derived from an EMBL/GenBank/DDBJ whole genome shotgun (WGS) entry which is preliminary data.</text>
</comment>
<evidence type="ECO:0000256" key="6">
    <source>
        <dbReference type="ARBA" id="ARBA00023136"/>
    </source>
</evidence>
<evidence type="ECO:0000313" key="10">
    <source>
        <dbReference type="Proteomes" id="UP000024332"/>
    </source>
</evidence>
<feature type="transmembrane region" description="Helical" evidence="7">
    <location>
        <begin position="113"/>
        <end position="141"/>
    </location>
</feature>
<keyword evidence="4 7" id="KW-0812">Transmembrane</keyword>
<evidence type="ECO:0000256" key="7">
    <source>
        <dbReference type="SAM" id="Phobius"/>
    </source>
</evidence>
<feature type="transmembrane region" description="Helical" evidence="7">
    <location>
        <begin position="50"/>
        <end position="75"/>
    </location>
</feature>
<dbReference type="AlphaFoldDB" id="A0A031LSQ1"/>